<gene>
    <name evidence="3" type="ORF">BSZ32_05845</name>
</gene>
<protein>
    <recommendedName>
        <fullName evidence="5">Plasmid stabilization protein</fullName>
    </recommendedName>
</protein>
<dbReference type="Gene3D" id="3.30.2310.20">
    <property type="entry name" value="RelE-like"/>
    <property type="match status" value="1"/>
</dbReference>
<comment type="similarity">
    <text evidence="1">Belongs to the RelE toxin family.</text>
</comment>
<dbReference type="EMBL" id="MQWA01000001">
    <property type="protein sequence ID" value="PQJ28071.1"/>
    <property type="molecule type" value="Genomic_DNA"/>
</dbReference>
<dbReference type="InterPro" id="IPR051803">
    <property type="entry name" value="TA_system_RelE-like_toxin"/>
</dbReference>
<dbReference type="InterPro" id="IPR007712">
    <property type="entry name" value="RelE/ParE_toxin"/>
</dbReference>
<comment type="caution">
    <text evidence="3">The sequence shown here is derived from an EMBL/GenBank/DDBJ whole genome shotgun (WGS) entry which is preliminary data.</text>
</comment>
<sequence length="99" mass="11449">MLKIVERPKARDDLDGIADYIAADNPEAARRVIGAVADTYLHLSEWPEMSQSLLGGFRMMPVRGFRQYLVLYLLRDEAVEILRVIRSDQDYQRILSTEH</sequence>
<evidence type="ECO:0000256" key="1">
    <source>
        <dbReference type="ARBA" id="ARBA00006226"/>
    </source>
</evidence>
<accession>A0A2S7U0S5</accession>
<name>A0A2S7U0S5_9BACT</name>
<dbReference type="AlphaFoldDB" id="A0A2S7U0S5"/>
<dbReference type="RefSeq" id="WP_105042571.1">
    <property type="nucleotide sequence ID" value="NZ_MQWA01000001.1"/>
</dbReference>
<evidence type="ECO:0000313" key="4">
    <source>
        <dbReference type="Proteomes" id="UP000239907"/>
    </source>
</evidence>
<dbReference type="Pfam" id="PF05016">
    <property type="entry name" value="ParE_toxin"/>
    <property type="match status" value="1"/>
</dbReference>
<evidence type="ECO:0000256" key="2">
    <source>
        <dbReference type="ARBA" id="ARBA00022649"/>
    </source>
</evidence>
<organism evidence="3 4">
    <name type="scientific">Rubritalea profundi</name>
    <dbReference type="NCBI Taxonomy" id="1658618"/>
    <lineage>
        <taxon>Bacteria</taxon>
        <taxon>Pseudomonadati</taxon>
        <taxon>Verrucomicrobiota</taxon>
        <taxon>Verrucomicrobiia</taxon>
        <taxon>Verrucomicrobiales</taxon>
        <taxon>Rubritaleaceae</taxon>
        <taxon>Rubritalea</taxon>
    </lineage>
</organism>
<evidence type="ECO:0000313" key="3">
    <source>
        <dbReference type="EMBL" id="PQJ28071.1"/>
    </source>
</evidence>
<reference evidence="3 4" key="1">
    <citation type="submission" date="2016-12" db="EMBL/GenBank/DDBJ databases">
        <title>Study of bacterial adaptation to deep sea.</title>
        <authorList>
            <person name="Song J."/>
            <person name="Yoshizawa S."/>
            <person name="Kogure K."/>
        </authorList>
    </citation>
    <scope>NUCLEOTIDE SEQUENCE [LARGE SCALE GENOMIC DNA]</scope>
    <source>
        <strain evidence="3 4">SAORIC-165</strain>
    </source>
</reference>
<dbReference type="InterPro" id="IPR035093">
    <property type="entry name" value="RelE/ParE_toxin_dom_sf"/>
</dbReference>
<keyword evidence="2" id="KW-1277">Toxin-antitoxin system</keyword>
<dbReference type="OrthoDB" id="5574284at2"/>
<dbReference type="Proteomes" id="UP000239907">
    <property type="component" value="Unassembled WGS sequence"/>
</dbReference>
<keyword evidence="4" id="KW-1185">Reference proteome</keyword>
<proteinExistence type="inferred from homology"/>
<dbReference type="PANTHER" id="PTHR33755">
    <property type="entry name" value="TOXIN PARE1-RELATED"/>
    <property type="match status" value="1"/>
</dbReference>
<evidence type="ECO:0008006" key="5">
    <source>
        <dbReference type="Google" id="ProtNLM"/>
    </source>
</evidence>